<dbReference type="InterPro" id="IPR001091">
    <property type="entry name" value="RM_Methyltransferase"/>
</dbReference>
<dbReference type="InterPro" id="IPR029063">
    <property type="entry name" value="SAM-dependent_MTases_sf"/>
</dbReference>
<accession>A0ABY9FCB9</accession>
<gene>
    <name evidence="6" type="ORF">PSH92_26005</name>
</gene>
<name>A0ABY9FCB9_9PSED</name>
<evidence type="ECO:0000256" key="4">
    <source>
        <dbReference type="RuleBase" id="RU362026"/>
    </source>
</evidence>
<dbReference type="EMBL" id="CP117451">
    <property type="protein sequence ID" value="WLH00755.1"/>
    <property type="molecule type" value="Genomic_DNA"/>
</dbReference>
<evidence type="ECO:0000256" key="1">
    <source>
        <dbReference type="ARBA" id="ARBA00006594"/>
    </source>
</evidence>
<dbReference type="Pfam" id="PF01555">
    <property type="entry name" value="N6_N4_Mtase"/>
    <property type="match status" value="1"/>
</dbReference>
<keyword evidence="7" id="KW-1185">Reference proteome</keyword>
<dbReference type="InterPro" id="IPR002052">
    <property type="entry name" value="DNA_methylase_N6_adenine_CS"/>
</dbReference>
<evidence type="ECO:0000256" key="3">
    <source>
        <dbReference type="ARBA" id="ARBA00022679"/>
    </source>
</evidence>
<dbReference type="PRINTS" id="PR00508">
    <property type="entry name" value="S21N4MTFRASE"/>
</dbReference>
<feature type="domain" description="DNA methylase N-4/N-6" evidence="5">
    <location>
        <begin position="39"/>
        <end position="339"/>
    </location>
</feature>
<keyword evidence="2" id="KW-0489">Methyltransferase</keyword>
<dbReference type="RefSeq" id="WP_263217998.1">
    <property type="nucleotide sequence ID" value="NZ_CP117451.1"/>
</dbReference>
<dbReference type="Proteomes" id="UP001224838">
    <property type="component" value="Chromosome"/>
</dbReference>
<dbReference type="InterPro" id="IPR002941">
    <property type="entry name" value="DNA_methylase_N4/N6"/>
</dbReference>
<keyword evidence="3" id="KW-0808">Transferase</keyword>
<evidence type="ECO:0000259" key="5">
    <source>
        <dbReference type="Pfam" id="PF01555"/>
    </source>
</evidence>
<dbReference type="PROSITE" id="PS00092">
    <property type="entry name" value="N6_MTASE"/>
    <property type="match status" value="1"/>
</dbReference>
<proteinExistence type="inferred from homology"/>
<evidence type="ECO:0000313" key="7">
    <source>
        <dbReference type="Proteomes" id="UP001224838"/>
    </source>
</evidence>
<dbReference type="EC" id="2.1.1.-" evidence="4"/>
<reference evidence="6 7" key="1">
    <citation type="submission" date="2023-02" db="EMBL/GenBank/DDBJ databases">
        <title>Evolution of Hrp T3SS in non-pathogenic Pseudomonas fluorescens.</title>
        <authorList>
            <person name="Liao K."/>
            <person name="Wei H."/>
            <person name="Gu Y."/>
        </authorList>
    </citation>
    <scope>NUCLEOTIDE SEQUENCE [LARGE SCALE GENOMIC DNA]</scope>
    <source>
        <strain evidence="6 7">FP2034</strain>
    </source>
</reference>
<dbReference type="Gene3D" id="3.40.50.150">
    <property type="entry name" value="Vaccinia Virus protein VP39"/>
    <property type="match status" value="1"/>
</dbReference>
<comment type="similarity">
    <text evidence="1 4">Belongs to the N(4)/N(6)-methyltransferase family.</text>
</comment>
<organism evidence="6 7">
    <name type="scientific">Pseudomonas beijingensis</name>
    <dbReference type="NCBI Taxonomy" id="2954101"/>
    <lineage>
        <taxon>Bacteria</taxon>
        <taxon>Pseudomonadati</taxon>
        <taxon>Pseudomonadota</taxon>
        <taxon>Gammaproteobacteria</taxon>
        <taxon>Pseudomonadales</taxon>
        <taxon>Pseudomonadaceae</taxon>
        <taxon>Pseudomonas</taxon>
    </lineage>
</organism>
<protein>
    <recommendedName>
        <fullName evidence="4">Methyltransferase</fullName>
        <ecNumber evidence="4">2.1.1.-</ecNumber>
    </recommendedName>
</protein>
<evidence type="ECO:0000313" key="6">
    <source>
        <dbReference type="EMBL" id="WLH00755.1"/>
    </source>
</evidence>
<sequence>MLKKIKKHSCDEGGVSGEIIHGDNLLVLQDLSKKYRGAVKCVYIDPPYNNGEDYSHYMDNREHLEWLSIIELRLKLLRDLLADDGSIWISIDDGEVHYLKVAADKIFGRENFVTTVIWQQRTTRENRKAFSNNHEYILVYAKNFKRFAAVANKLPGTQEIIDRYKNPDNDPRGPWQSVSANVQAGHAVPSQFYEITSPSGRVHSPPNGRCWAYNKARMDKEIAENNVWFGKDGTGVPRIKKFLRDKVIKVTPETIWLAEECGTSKSAKKQLLKMFPDETVFDTPKPEELIRKVLSIATNPGDLVLDAFLGSGTTAAVAHKMNRRYIGIEAGDHIVDIVVRRLRYVIDGDADGITKVEGWRGGGGFEFLRYTAD</sequence>
<evidence type="ECO:0000256" key="2">
    <source>
        <dbReference type="ARBA" id="ARBA00022603"/>
    </source>
</evidence>
<dbReference type="SUPFAM" id="SSF53335">
    <property type="entry name" value="S-adenosyl-L-methionine-dependent methyltransferases"/>
    <property type="match status" value="1"/>
</dbReference>